<dbReference type="SMART" id="SM00881">
    <property type="entry name" value="CoA_binding"/>
    <property type="match status" value="1"/>
</dbReference>
<dbReference type="GO" id="GO:0016874">
    <property type="term" value="F:ligase activity"/>
    <property type="evidence" value="ECO:0007669"/>
    <property type="project" value="UniProtKB-KW"/>
</dbReference>
<evidence type="ECO:0000313" key="6">
    <source>
        <dbReference type="Proteomes" id="UP001304650"/>
    </source>
</evidence>
<dbReference type="Gene3D" id="3.30.1490.20">
    <property type="entry name" value="ATP-grasp fold, A domain"/>
    <property type="match status" value="1"/>
</dbReference>
<keyword evidence="6" id="KW-1185">Reference proteome</keyword>
<dbReference type="SUPFAM" id="SSF52210">
    <property type="entry name" value="Succinyl-CoA synthetase domains"/>
    <property type="match status" value="2"/>
</dbReference>
<dbReference type="SUPFAM" id="SSF51735">
    <property type="entry name" value="NAD(P)-binding Rossmann-fold domains"/>
    <property type="match status" value="1"/>
</dbReference>
<evidence type="ECO:0000259" key="4">
    <source>
        <dbReference type="SMART" id="SM00881"/>
    </source>
</evidence>
<dbReference type="EMBL" id="CP130319">
    <property type="protein sequence ID" value="WNR45425.1"/>
    <property type="molecule type" value="Genomic_DNA"/>
</dbReference>
<dbReference type="AlphaFoldDB" id="A0AA96RL58"/>
<sequence>MNQALHRMLNPKSIAVVGASEKMNYGGRLMKNMLAQGYEGKLYPVNPSSKEIFGVPCYASLEDITAEIDLAVIIVKAELVESLLAQCEAKKVGSVLIITAGFREAGTEAGEQREQMLTAWSARTGIPICGPNCLGLSSSTAHMWASSASSIGENKRIGGSVGLISHSGATAFGPLLNRANDYGVGYRYIVSTGNEASVSMTQFADFMLDDPEVKAVGLFIEGIKDGRAFAELADKALKLGKPIITLKIGESAVGQKAAASHTASMTGDQQVFDAFCRQKGILAAKDYDEFIALVKSSEYSKPLTGRKFAVLSHSGGIGGFVGDKMGAAELIVPQLQADTVARIDALLTGFGTANNPLDLSGTMQTEQILDIHAALESESELNGIVYATHGKGPLTERLGALDRSSNKPLYWLWTGSLEDPELQAVKKLPVPLFFNPKQLASTLARLVEFYERSSAAASSEVEARATGKLSDTALNTFKSQTEGLTLTEIEGKQVLQSVGISVPTHYYLPVNGDIASFLPSVPFDGNRYVAKLVSRTITHKSDSGGVALNLREPEQVRDFFERRIQQGADSGDVDGMLLEEMVGDKVELILGSTNDPIFGPVVLIGLGGVLTELFQLVTWRVAPFDRMEAKRMLGEIKGLLKYLQGFRNTPETDMDALLQTLETFSYWVYEQRDEIESVEINPLAVLPKGEGVKALDCVITLKPVSLE</sequence>
<dbReference type="PANTHER" id="PTHR43334">
    <property type="entry name" value="ACETATE--COA LIGASE [ADP-FORMING]"/>
    <property type="match status" value="1"/>
</dbReference>
<dbReference type="Gene3D" id="3.40.50.261">
    <property type="entry name" value="Succinyl-CoA synthetase domains"/>
    <property type="match status" value="2"/>
</dbReference>
<dbReference type="Pfam" id="PF13607">
    <property type="entry name" value="Succ_CoA_lig"/>
    <property type="match status" value="1"/>
</dbReference>
<dbReference type="SUPFAM" id="SSF56059">
    <property type="entry name" value="Glutathione synthetase ATP-binding domain-like"/>
    <property type="match status" value="1"/>
</dbReference>
<dbReference type="InterPro" id="IPR013815">
    <property type="entry name" value="ATP_grasp_subdomain_1"/>
</dbReference>
<keyword evidence="3" id="KW-0067">ATP-binding</keyword>
<dbReference type="InterPro" id="IPR036291">
    <property type="entry name" value="NAD(P)-bd_dom_sf"/>
</dbReference>
<keyword evidence="1 5" id="KW-0436">Ligase</keyword>
<keyword evidence="2" id="KW-0547">Nucleotide-binding</keyword>
<dbReference type="InterPro" id="IPR003781">
    <property type="entry name" value="CoA-bd"/>
</dbReference>
<evidence type="ECO:0000256" key="2">
    <source>
        <dbReference type="ARBA" id="ARBA00022741"/>
    </source>
</evidence>
<evidence type="ECO:0000256" key="1">
    <source>
        <dbReference type="ARBA" id="ARBA00022598"/>
    </source>
</evidence>
<reference evidence="5" key="1">
    <citation type="submission" date="2022-02" db="EMBL/GenBank/DDBJ databases">
        <title>Paenibacillus sp. MBLB1832 Whole Genome Shotgun Sequencing.</title>
        <authorList>
            <person name="Hwang C.Y."/>
            <person name="Cho E.-S."/>
            <person name="Seo M.-J."/>
        </authorList>
    </citation>
    <scope>NUCLEOTIDE SEQUENCE</scope>
    <source>
        <strain evidence="5">MBLB1832</strain>
    </source>
</reference>
<name>A0AA96RL58_9BACL</name>
<dbReference type="InterPro" id="IPR032875">
    <property type="entry name" value="Succ_CoA_lig_flav_dom"/>
</dbReference>
<dbReference type="InterPro" id="IPR051538">
    <property type="entry name" value="Acyl-CoA_Synth/Transferase"/>
</dbReference>
<dbReference type="Proteomes" id="UP001304650">
    <property type="component" value="Chromosome"/>
</dbReference>
<feature type="domain" description="CoA-binding" evidence="4">
    <location>
        <begin position="8"/>
        <end position="102"/>
    </location>
</feature>
<dbReference type="PANTHER" id="PTHR43334:SF1">
    <property type="entry name" value="3-HYDROXYPROPIONATE--COA LIGASE [ADP-FORMING]"/>
    <property type="match status" value="1"/>
</dbReference>
<dbReference type="Gene3D" id="3.30.470.20">
    <property type="entry name" value="ATP-grasp fold, B domain"/>
    <property type="match status" value="1"/>
</dbReference>
<dbReference type="KEGG" id="proo:MJB10_04635"/>
<protein>
    <submittedName>
        <fullName evidence="5">Acetate--CoA ligase family protein</fullName>
    </submittedName>
</protein>
<dbReference type="Gene3D" id="3.40.50.720">
    <property type="entry name" value="NAD(P)-binding Rossmann-like Domain"/>
    <property type="match status" value="1"/>
</dbReference>
<proteinExistence type="predicted"/>
<dbReference type="Pfam" id="PF13549">
    <property type="entry name" value="ATP-grasp_5"/>
    <property type="match status" value="1"/>
</dbReference>
<dbReference type="InterPro" id="IPR016102">
    <property type="entry name" value="Succinyl-CoA_synth-like"/>
</dbReference>
<dbReference type="GO" id="GO:0005524">
    <property type="term" value="F:ATP binding"/>
    <property type="evidence" value="ECO:0007669"/>
    <property type="project" value="UniProtKB-KW"/>
</dbReference>
<organism evidence="5 6">
    <name type="scientific">Paenibacillus roseopurpureus</name>
    <dbReference type="NCBI Taxonomy" id="2918901"/>
    <lineage>
        <taxon>Bacteria</taxon>
        <taxon>Bacillati</taxon>
        <taxon>Bacillota</taxon>
        <taxon>Bacilli</taxon>
        <taxon>Bacillales</taxon>
        <taxon>Paenibacillaceae</taxon>
        <taxon>Paenibacillus</taxon>
    </lineage>
</organism>
<gene>
    <name evidence="5" type="ORF">MJB10_04635</name>
</gene>
<dbReference type="RefSeq" id="WP_314802161.1">
    <property type="nucleotide sequence ID" value="NZ_CP130319.1"/>
</dbReference>
<evidence type="ECO:0000313" key="5">
    <source>
        <dbReference type="EMBL" id="WNR45425.1"/>
    </source>
</evidence>
<evidence type="ECO:0000256" key="3">
    <source>
        <dbReference type="ARBA" id="ARBA00022840"/>
    </source>
</evidence>
<dbReference type="Pfam" id="PF13380">
    <property type="entry name" value="CoA_binding_2"/>
    <property type="match status" value="1"/>
</dbReference>
<accession>A0AA96RL58</accession>